<evidence type="ECO:0000256" key="5">
    <source>
        <dbReference type="ARBA" id="ARBA00022723"/>
    </source>
</evidence>
<dbReference type="Pfam" id="PF13359">
    <property type="entry name" value="DDE_Tnp_4"/>
    <property type="match status" value="1"/>
</dbReference>
<keyword evidence="5" id="KW-0479">Metal-binding</keyword>
<evidence type="ECO:0000256" key="4">
    <source>
        <dbReference type="ARBA" id="ARBA00022722"/>
    </source>
</evidence>
<evidence type="ECO:0000259" key="8">
    <source>
        <dbReference type="Pfam" id="PF13359"/>
    </source>
</evidence>
<accession>A0A6G0VQ51</accession>
<comment type="caution">
    <text evidence="9">The sequence shown here is derived from an EMBL/GenBank/DDBJ whole genome shotgun (WGS) entry which is preliminary data.</text>
</comment>
<feature type="domain" description="DDE Tnp4" evidence="8">
    <location>
        <begin position="165"/>
        <end position="322"/>
    </location>
</feature>
<evidence type="ECO:0000256" key="2">
    <source>
        <dbReference type="ARBA" id="ARBA00004123"/>
    </source>
</evidence>
<keyword evidence="10" id="KW-1185">Reference proteome</keyword>
<evidence type="ECO:0000256" key="6">
    <source>
        <dbReference type="ARBA" id="ARBA00022801"/>
    </source>
</evidence>
<comment type="cofactor">
    <cofactor evidence="1">
        <name>a divalent metal cation</name>
        <dbReference type="ChEBI" id="CHEBI:60240"/>
    </cofactor>
</comment>
<evidence type="ECO:0000256" key="7">
    <source>
        <dbReference type="ARBA" id="ARBA00023242"/>
    </source>
</evidence>
<dbReference type="Proteomes" id="UP000478052">
    <property type="component" value="Unassembled WGS sequence"/>
</dbReference>
<reference evidence="9 10" key="1">
    <citation type="submission" date="2019-08" db="EMBL/GenBank/DDBJ databases">
        <title>Whole genome of Aphis craccivora.</title>
        <authorList>
            <person name="Voronova N.V."/>
            <person name="Shulinski R.S."/>
            <person name="Bandarenka Y.V."/>
            <person name="Zhorov D.G."/>
            <person name="Warner D."/>
        </authorList>
    </citation>
    <scope>NUCLEOTIDE SEQUENCE [LARGE SCALE GENOMIC DNA]</scope>
    <source>
        <strain evidence="9">180601</strain>
        <tissue evidence="9">Whole Body</tissue>
    </source>
</reference>
<dbReference type="PANTHER" id="PTHR22930">
    <property type="match status" value="1"/>
</dbReference>
<keyword evidence="6" id="KW-0378">Hydrolase</keyword>
<proteinExistence type="inferred from homology"/>
<dbReference type="AlphaFoldDB" id="A0A6G0VQ51"/>
<evidence type="ECO:0000256" key="3">
    <source>
        <dbReference type="ARBA" id="ARBA00006958"/>
    </source>
</evidence>
<comment type="subcellular location">
    <subcellularLocation>
        <location evidence="2">Nucleus</location>
    </subcellularLocation>
</comment>
<organism evidence="9 10">
    <name type="scientific">Aphis craccivora</name>
    <name type="common">Cowpea aphid</name>
    <dbReference type="NCBI Taxonomy" id="307492"/>
    <lineage>
        <taxon>Eukaryota</taxon>
        <taxon>Metazoa</taxon>
        <taxon>Ecdysozoa</taxon>
        <taxon>Arthropoda</taxon>
        <taxon>Hexapoda</taxon>
        <taxon>Insecta</taxon>
        <taxon>Pterygota</taxon>
        <taxon>Neoptera</taxon>
        <taxon>Paraneoptera</taxon>
        <taxon>Hemiptera</taxon>
        <taxon>Sternorrhyncha</taxon>
        <taxon>Aphidomorpha</taxon>
        <taxon>Aphidoidea</taxon>
        <taxon>Aphididae</taxon>
        <taxon>Aphidini</taxon>
        <taxon>Aphis</taxon>
        <taxon>Aphis</taxon>
    </lineage>
</organism>
<dbReference type="GO" id="GO:0004518">
    <property type="term" value="F:nuclease activity"/>
    <property type="evidence" value="ECO:0007669"/>
    <property type="project" value="UniProtKB-KW"/>
</dbReference>
<feature type="non-terminal residue" evidence="9">
    <location>
        <position position="380"/>
    </location>
</feature>
<keyword evidence="4" id="KW-0540">Nuclease</keyword>
<evidence type="ECO:0000313" key="9">
    <source>
        <dbReference type="EMBL" id="KAF0705179.1"/>
    </source>
</evidence>
<comment type="similarity">
    <text evidence="3">Belongs to the HARBI1 family.</text>
</comment>
<protein>
    <submittedName>
        <fullName evidence="9">Putative nuclease HARBI1</fullName>
    </submittedName>
</protein>
<dbReference type="GO" id="GO:0046872">
    <property type="term" value="F:metal ion binding"/>
    <property type="evidence" value="ECO:0007669"/>
    <property type="project" value="UniProtKB-KW"/>
</dbReference>
<dbReference type="GO" id="GO:0016787">
    <property type="term" value="F:hydrolase activity"/>
    <property type="evidence" value="ECO:0007669"/>
    <property type="project" value="UniProtKB-KW"/>
</dbReference>
<sequence length="380" mass="44124">MHRARQRVIDIAFEDDDDEDNEDDEFVIFAIRRPRWIRERAEDFESLDDIDFVTRYRLSKSTVLSILEKIEDALEFETDRNNCVSPINQLLCTLRYYATGCFQTTGGDLCGFSSSTVNRIVHKVSYAIALLRSQYIHFPDNPEEIKRTQLEFYRRAKFPRVVGAIDCTHVKLWQSPVVVCFSGGDTAERFRNRKGYYSLNVQAICNANLEIMDVVARYDGSTHDSRIFRESKRRALFEQGVYGDAVLVGDSGYASSSYMMIPLHECHTPAEQLYNESQIRTRNPIERFFGVWKRRFPIMALGLRVKLERVFPIITATLVLNNIARRAGDQVPIGFEMTLPAPWEEILAQDNIPNEYVPYPIQHRVTLQNRERQMLIDGHF</sequence>
<evidence type="ECO:0000313" key="10">
    <source>
        <dbReference type="Proteomes" id="UP000478052"/>
    </source>
</evidence>
<dbReference type="InterPro" id="IPR045249">
    <property type="entry name" value="HARBI1-like"/>
</dbReference>
<dbReference type="GO" id="GO:0005634">
    <property type="term" value="C:nucleus"/>
    <property type="evidence" value="ECO:0007669"/>
    <property type="project" value="UniProtKB-SubCell"/>
</dbReference>
<gene>
    <name evidence="9" type="ORF">FWK35_00037020</name>
</gene>
<name>A0A6G0VQ51_APHCR</name>
<dbReference type="EMBL" id="VUJU01013323">
    <property type="protein sequence ID" value="KAF0705179.1"/>
    <property type="molecule type" value="Genomic_DNA"/>
</dbReference>
<keyword evidence="7" id="KW-0539">Nucleus</keyword>
<dbReference type="OrthoDB" id="2430314at2759"/>
<evidence type="ECO:0000256" key="1">
    <source>
        <dbReference type="ARBA" id="ARBA00001968"/>
    </source>
</evidence>
<dbReference type="PANTHER" id="PTHR22930:SF289">
    <property type="entry name" value="DDE TNP4 DOMAIN-CONTAINING PROTEIN-RELATED"/>
    <property type="match status" value="1"/>
</dbReference>
<dbReference type="InterPro" id="IPR027806">
    <property type="entry name" value="HARBI1_dom"/>
</dbReference>